<feature type="domain" description="DUF1587" evidence="2">
    <location>
        <begin position="142"/>
        <end position="204"/>
    </location>
</feature>
<dbReference type="InterPro" id="IPR011478">
    <property type="entry name" value="DUF1585"/>
</dbReference>
<evidence type="ECO:0000259" key="5">
    <source>
        <dbReference type="Pfam" id="PF07635"/>
    </source>
</evidence>
<feature type="domain" description="DUF1585" evidence="1">
    <location>
        <begin position="708"/>
        <end position="781"/>
    </location>
</feature>
<accession>A0A5C5VHT0</accession>
<dbReference type="Pfam" id="PF07631">
    <property type="entry name" value="PSD4"/>
    <property type="match status" value="1"/>
</dbReference>
<dbReference type="Pfam" id="PF07626">
    <property type="entry name" value="PSD3"/>
    <property type="match status" value="1"/>
</dbReference>
<dbReference type="SUPFAM" id="SSF46626">
    <property type="entry name" value="Cytochrome c"/>
    <property type="match status" value="1"/>
</dbReference>
<evidence type="ECO:0000313" key="7">
    <source>
        <dbReference type="EMBL" id="TWT37563.1"/>
    </source>
</evidence>
<feature type="domain" description="DUF1588" evidence="3">
    <location>
        <begin position="596"/>
        <end position="695"/>
    </location>
</feature>
<evidence type="ECO:0000259" key="6">
    <source>
        <dbReference type="Pfam" id="PF07637"/>
    </source>
</evidence>
<dbReference type="RefSeq" id="WP_197531350.1">
    <property type="nucleotide sequence ID" value="NZ_SIHJ01000001.1"/>
</dbReference>
<dbReference type="Pfam" id="PF07624">
    <property type="entry name" value="PSD2"/>
    <property type="match status" value="1"/>
</dbReference>
<organism evidence="7 8">
    <name type="scientific">Posidoniimonas corsicana</name>
    <dbReference type="NCBI Taxonomy" id="1938618"/>
    <lineage>
        <taxon>Bacteria</taxon>
        <taxon>Pseudomonadati</taxon>
        <taxon>Planctomycetota</taxon>
        <taxon>Planctomycetia</taxon>
        <taxon>Pirellulales</taxon>
        <taxon>Lacipirellulaceae</taxon>
        <taxon>Posidoniimonas</taxon>
    </lineage>
</organism>
<keyword evidence="8" id="KW-1185">Reference proteome</keyword>
<dbReference type="InterPro" id="IPR013043">
    <property type="entry name" value="DUF1595"/>
</dbReference>
<dbReference type="GO" id="GO:0009055">
    <property type="term" value="F:electron transfer activity"/>
    <property type="evidence" value="ECO:0007669"/>
    <property type="project" value="InterPro"/>
</dbReference>
<name>A0A5C5VHT0_9BACT</name>
<feature type="domain" description="DUF1595" evidence="6">
    <location>
        <begin position="377"/>
        <end position="436"/>
    </location>
</feature>
<sequence length="802" mass="87723" precursor="true">MILSRPLYDLLVRGAAPLVLALTAIVGAATAESPRLPVPDAATLPNAERVLPFVEEHCLDCHSEGYAEAGVMLDHFGEVGQILSDRNAWQRVLKQVRAGAMPPDGSSAVAKEDRAAFVEQLGALLEYVDPTKPVDPGRVTARRLNKHEYDNTIRDLFGLELRLSHAFPDDDAGYGFDNNGDVLSLSPLHLEQYLGAAEELTAALFKVAGSKHTERILFDHLLTDGDTDGVDGARLMRPGATAVTTIEVPAPGRYRVACEAWRHDAQEGDRHAAVRIDCGEQSVGVFVPEATSPDRGRKDRVGGELTLAAGEHTIRIEYAIPEPRDGEELSAADLKPIAIGTTIARRIGDAPPESWPTAGRALLFDRPADGEAPEAAVRRVTEAVLSRCWRRAASPEEVDAYAGFALDRLADGAPFEDAASSLVQAVLVSPQFLFRVDLLPPEPQQAEHAVVADSALASRLSYFLWCSAPDDELLGLANEAKLSADATLTEQIARLLADPRSERFIESFFGQWLGLRKLEGLPIDTTVFRRVSSQLKEDMQTETLMLAESIAREDQSLLQLITADYTFINRSLARLYGIDGVRGNAFRRVELEGLPRRGMLTHASVLTLTSYPNRTSPPRRGAWVLENLLGDEPPAPPADVPELAETQANSPDLPLREQLALHLTDATCASCHEVMDPIGFGLENYNAIGQWRDKDKGAPIDAAGDLPSGESFGNALELIEILRQRDQAFAECVTRKMLTFALGRGLEHYDRIAVDDIVRSIKEDDYRFSQLVREVVLSRPFRLHRVDPAGADQPPQDSKEPS</sequence>
<dbReference type="InterPro" id="IPR013039">
    <property type="entry name" value="DUF1588"/>
</dbReference>
<evidence type="ECO:0000259" key="2">
    <source>
        <dbReference type="Pfam" id="PF07626"/>
    </source>
</evidence>
<proteinExistence type="predicted"/>
<evidence type="ECO:0000259" key="1">
    <source>
        <dbReference type="Pfam" id="PF07624"/>
    </source>
</evidence>
<evidence type="ECO:0000259" key="4">
    <source>
        <dbReference type="Pfam" id="PF07631"/>
    </source>
</evidence>
<dbReference type="Pfam" id="PF07637">
    <property type="entry name" value="PSD5"/>
    <property type="match status" value="1"/>
</dbReference>
<gene>
    <name evidence="7" type="ORF">KOR34_25160</name>
</gene>
<dbReference type="InterPro" id="IPR013042">
    <property type="entry name" value="DUF1592"/>
</dbReference>
<dbReference type="EMBL" id="SIHJ01000001">
    <property type="protein sequence ID" value="TWT37563.1"/>
    <property type="molecule type" value="Genomic_DNA"/>
</dbReference>
<dbReference type="Gene3D" id="2.60.120.260">
    <property type="entry name" value="Galactose-binding domain-like"/>
    <property type="match status" value="1"/>
</dbReference>
<feature type="domain" description="DUF1592" evidence="4">
    <location>
        <begin position="453"/>
        <end position="578"/>
    </location>
</feature>
<protein>
    <recommendedName>
        <fullName evidence="9">Planctomycete cytochrome C</fullName>
    </recommendedName>
</protein>
<evidence type="ECO:0000313" key="8">
    <source>
        <dbReference type="Proteomes" id="UP000316714"/>
    </source>
</evidence>
<dbReference type="AlphaFoldDB" id="A0A5C5VHT0"/>
<dbReference type="GO" id="GO:0020037">
    <property type="term" value="F:heme binding"/>
    <property type="evidence" value="ECO:0007669"/>
    <property type="project" value="InterPro"/>
</dbReference>
<dbReference type="Proteomes" id="UP000316714">
    <property type="component" value="Unassembled WGS sequence"/>
</dbReference>
<dbReference type="Pfam" id="PF07627">
    <property type="entry name" value="PSCyt3"/>
    <property type="match status" value="1"/>
</dbReference>
<dbReference type="Pfam" id="PF07635">
    <property type="entry name" value="PSCyt1"/>
    <property type="match status" value="1"/>
</dbReference>
<dbReference type="InterPro" id="IPR036909">
    <property type="entry name" value="Cyt_c-like_dom_sf"/>
</dbReference>
<reference evidence="7 8" key="1">
    <citation type="submission" date="2019-02" db="EMBL/GenBank/DDBJ databases">
        <title>Deep-cultivation of Planctomycetes and their phenomic and genomic characterization uncovers novel biology.</title>
        <authorList>
            <person name="Wiegand S."/>
            <person name="Jogler M."/>
            <person name="Boedeker C."/>
            <person name="Pinto D."/>
            <person name="Vollmers J."/>
            <person name="Rivas-Marin E."/>
            <person name="Kohn T."/>
            <person name="Peeters S.H."/>
            <person name="Heuer A."/>
            <person name="Rast P."/>
            <person name="Oberbeckmann S."/>
            <person name="Bunk B."/>
            <person name="Jeske O."/>
            <person name="Meyerdierks A."/>
            <person name="Storesund J.E."/>
            <person name="Kallscheuer N."/>
            <person name="Luecker S."/>
            <person name="Lage O.M."/>
            <person name="Pohl T."/>
            <person name="Merkel B.J."/>
            <person name="Hornburger P."/>
            <person name="Mueller R.-W."/>
            <person name="Bruemmer F."/>
            <person name="Labrenz M."/>
            <person name="Spormann A.M."/>
            <person name="Op Den Camp H."/>
            <person name="Overmann J."/>
            <person name="Amann R."/>
            <person name="Jetten M.S.M."/>
            <person name="Mascher T."/>
            <person name="Medema M.H."/>
            <person name="Devos D.P."/>
            <person name="Kaster A.-K."/>
            <person name="Ovreas L."/>
            <person name="Rohde M."/>
            <person name="Galperin M.Y."/>
            <person name="Jogler C."/>
        </authorList>
    </citation>
    <scope>NUCLEOTIDE SEQUENCE [LARGE SCALE GENOMIC DNA]</scope>
    <source>
        <strain evidence="7 8">KOR34</strain>
    </source>
</reference>
<comment type="caution">
    <text evidence="7">The sequence shown here is derived from an EMBL/GenBank/DDBJ whole genome shotgun (WGS) entry which is preliminary data.</text>
</comment>
<feature type="domain" description="Cytochrome C Planctomycete-type" evidence="5">
    <location>
        <begin position="58"/>
        <end position="105"/>
    </location>
</feature>
<dbReference type="InterPro" id="IPR011429">
    <property type="entry name" value="Cyt_c_Planctomycete-type"/>
</dbReference>
<evidence type="ECO:0008006" key="9">
    <source>
        <dbReference type="Google" id="ProtNLM"/>
    </source>
</evidence>
<evidence type="ECO:0000259" key="3">
    <source>
        <dbReference type="Pfam" id="PF07627"/>
    </source>
</evidence>
<dbReference type="InterPro" id="IPR013036">
    <property type="entry name" value="DUF1587"/>
</dbReference>